<dbReference type="InterPro" id="IPR035959">
    <property type="entry name" value="RutC-like_sf"/>
</dbReference>
<name>A0ABT1A5I0_9PSEU</name>
<comment type="caution">
    <text evidence="2">The sequence shown here is derived from an EMBL/GenBank/DDBJ whole genome shotgun (WGS) entry which is preliminary data.</text>
</comment>
<keyword evidence="3" id="KW-1185">Reference proteome</keyword>
<dbReference type="PANTHER" id="PTHR43857:SF1">
    <property type="entry name" value="YJGH FAMILY PROTEIN"/>
    <property type="match status" value="1"/>
</dbReference>
<feature type="region of interest" description="Disordered" evidence="1">
    <location>
        <begin position="1"/>
        <end position="20"/>
    </location>
</feature>
<dbReference type="EMBL" id="JAGSOV010000053">
    <property type="protein sequence ID" value="MCO1658285.1"/>
    <property type="molecule type" value="Genomic_DNA"/>
</dbReference>
<reference evidence="2" key="1">
    <citation type="submission" date="2021-04" db="EMBL/GenBank/DDBJ databases">
        <title>Pseudonocardia sp. nov., isolated from sandy soil of mangrove forest.</title>
        <authorList>
            <person name="Zan Z."/>
            <person name="Huang R."/>
            <person name="Liu W."/>
        </authorList>
    </citation>
    <scope>NUCLEOTIDE SEQUENCE</scope>
    <source>
        <strain evidence="2">S2-4</strain>
    </source>
</reference>
<dbReference type="Gene3D" id="3.30.1330.40">
    <property type="entry name" value="RutC-like"/>
    <property type="match status" value="1"/>
</dbReference>
<evidence type="ECO:0000313" key="2">
    <source>
        <dbReference type="EMBL" id="MCO1658285.1"/>
    </source>
</evidence>
<protein>
    <submittedName>
        <fullName evidence="2">RidA family protein</fullName>
    </submittedName>
</protein>
<evidence type="ECO:0000313" key="3">
    <source>
        <dbReference type="Proteomes" id="UP001165283"/>
    </source>
</evidence>
<dbReference type="InterPro" id="IPR006175">
    <property type="entry name" value="YjgF/YER057c/UK114"/>
</dbReference>
<dbReference type="Pfam" id="PF01042">
    <property type="entry name" value="Ribonuc_L-PSP"/>
    <property type="match status" value="1"/>
</dbReference>
<evidence type="ECO:0000256" key="1">
    <source>
        <dbReference type="SAM" id="MobiDB-lite"/>
    </source>
</evidence>
<proteinExistence type="predicted"/>
<dbReference type="Proteomes" id="UP001165283">
    <property type="component" value="Unassembled WGS sequence"/>
</dbReference>
<accession>A0ABT1A5I0</accession>
<dbReference type="PANTHER" id="PTHR43857">
    <property type="entry name" value="BLR7761 PROTEIN"/>
    <property type="match status" value="1"/>
</dbReference>
<organism evidence="2 3">
    <name type="scientific">Pseudonocardia humida</name>
    <dbReference type="NCBI Taxonomy" id="2800819"/>
    <lineage>
        <taxon>Bacteria</taxon>
        <taxon>Bacillati</taxon>
        <taxon>Actinomycetota</taxon>
        <taxon>Actinomycetes</taxon>
        <taxon>Pseudonocardiales</taxon>
        <taxon>Pseudonocardiaceae</taxon>
        <taxon>Pseudonocardia</taxon>
    </lineage>
</organism>
<dbReference type="SUPFAM" id="SSF55298">
    <property type="entry name" value="YjgF-like"/>
    <property type="match status" value="1"/>
</dbReference>
<gene>
    <name evidence="2" type="ORF">KDL28_24795</name>
</gene>
<sequence length="176" mass="18358">MGSAPGRTVRRHRSAQRYPAARPPLWQARDVITRIDPEDSHPTSGYAHVTLVESGRLAFFAGQMPMDDSGERVVGVGDLDAQVDRTVVNAARALAAVGARPEDVVRTTVYVVASAAAEAGRAWHRFAGSEIGAAFTSASTLLGVAVLGFPDQLVELEMTAALSAPGPAAPSAGTPR</sequence>
<dbReference type="CDD" id="cd00448">
    <property type="entry name" value="YjgF_YER057c_UK114_family"/>
    <property type="match status" value="1"/>
</dbReference>